<organism evidence="1 2">
    <name type="scientific">Alloscardovia omnicolens F0580</name>
    <dbReference type="NCBI Taxonomy" id="1321816"/>
    <lineage>
        <taxon>Bacteria</taxon>
        <taxon>Bacillati</taxon>
        <taxon>Actinomycetota</taxon>
        <taxon>Actinomycetes</taxon>
        <taxon>Bifidobacteriales</taxon>
        <taxon>Bifidobacteriaceae</taxon>
        <taxon>Alloscardovia</taxon>
    </lineage>
</organism>
<dbReference type="AlphaFoldDB" id="U1R6C5"/>
<reference evidence="1 2" key="1">
    <citation type="submission" date="2013-08" db="EMBL/GenBank/DDBJ databases">
        <authorList>
            <person name="Weinstock G."/>
            <person name="Sodergren E."/>
            <person name="Wylie T."/>
            <person name="Fulton L."/>
            <person name="Fulton R."/>
            <person name="Fronick C."/>
            <person name="O'Laughlin M."/>
            <person name="Godfrey J."/>
            <person name="Miner T."/>
            <person name="Herter B."/>
            <person name="Appelbaum E."/>
            <person name="Cordes M."/>
            <person name="Lek S."/>
            <person name="Wollam A."/>
            <person name="Pepin K.H."/>
            <person name="Palsikar V.B."/>
            <person name="Mitreva M."/>
            <person name="Wilson R.K."/>
        </authorList>
    </citation>
    <scope>NUCLEOTIDE SEQUENCE [LARGE SCALE GENOMIC DNA]</scope>
    <source>
        <strain evidence="1 2">F0580</strain>
    </source>
</reference>
<protein>
    <submittedName>
        <fullName evidence="1">Uncharacterized protein</fullName>
    </submittedName>
</protein>
<proteinExistence type="predicted"/>
<sequence>MLREDRGKFACNINLPPEVQKTETLEATAESDEFFEAENKPRFNDIDAMFKSLKI</sequence>
<dbReference type="EMBL" id="AWSI01000043">
    <property type="protein sequence ID" value="ERH29556.1"/>
    <property type="molecule type" value="Genomic_DNA"/>
</dbReference>
<name>U1R6C5_9BIFI</name>
<dbReference type="HOGENOM" id="CLU_3021645_0_0_11"/>
<dbReference type="Proteomes" id="UP000016519">
    <property type="component" value="Unassembled WGS sequence"/>
</dbReference>
<evidence type="ECO:0000313" key="1">
    <source>
        <dbReference type="EMBL" id="ERH29556.1"/>
    </source>
</evidence>
<evidence type="ECO:0000313" key="2">
    <source>
        <dbReference type="Proteomes" id="UP000016519"/>
    </source>
</evidence>
<keyword evidence="2" id="KW-1185">Reference proteome</keyword>
<gene>
    <name evidence="1" type="ORF">HMPREF9244_01619</name>
</gene>
<accession>U1R6C5</accession>
<comment type="caution">
    <text evidence="1">The sequence shown here is derived from an EMBL/GenBank/DDBJ whole genome shotgun (WGS) entry which is preliminary data.</text>
</comment>